<feature type="transmembrane region" description="Helical" evidence="1">
    <location>
        <begin position="192"/>
        <end position="211"/>
    </location>
</feature>
<dbReference type="CDD" id="cd06174">
    <property type="entry name" value="MFS"/>
    <property type="match status" value="1"/>
</dbReference>
<feature type="transmembrane region" description="Helical" evidence="1">
    <location>
        <begin position="464"/>
        <end position="482"/>
    </location>
</feature>
<keyword evidence="1" id="KW-0812">Transmembrane</keyword>
<feature type="transmembrane region" description="Helical" evidence="1">
    <location>
        <begin position="130"/>
        <end position="149"/>
    </location>
</feature>
<dbReference type="EMBL" id="CAJNDS010002752">
    <property type="protein sequence ID" value="CAE7584861.1"/>
    <property type="molecule type" value="Genomic_DNA"/>
</dbReference>
<dbReference type="SUPFAM" id="SSF103473">
    <property type="entry name" value="MFS general substrate transporter"/>
    <property type="match status" value="1"/>
</dbReference>
<feature type="transmembrane region" description="Helical" evidence="1">
    <location>
        <begin position="430"/>
        <end position="452"/>
    </location>
</feature>
<feature type="transmembrane region" description="Helical" evidence="1">
    <location>
        <begin position="344"/>
        <end position="363"/>
    </location>
</feature>
<feature type="transmembrane region" description="Helical" evidence="1">
    <location>
        <begin position="43"/>
        <end position="64"/>
    </location>
</feature>
<comment type="caution">
    <text evidence="2">The sequence shown here is derived from an EMBL/GenBank/DDBJ whole genome shotgun (WGS) entry which is preliminary data.</text>
</comment>
<evidence type="ECO:0000313" key="2">
    <source>
        <dbReference type="EMBL" id="CAE7584861.1"/>
    </source>
</evidence>
<dbReference type="InterPro" id="IPR011701">
    <property type="entry name" value="MFS"/>
</dbReference>
<dbReference type="InterPro" id="IPR036259">
    <property type="entry name" value="MFS_trans_sf"/>
</dbReference>
<feature type="transmembrane region" description="Helical" evidence="1">
    <location>
        <begin position="161"/>
        <end position="180"/>
    </location>
</feature>
<feature type="transmembrane region" description="Helical" evidence="1">
    <location>
        <begin position="369"/>
        <end position="389"/>
    </location>
</feature>
<evidence type="ECO:0008006" key="4">
    <source>
        <dbReference type="Google" id="ProtNLM"/>
    </source>
</evidence>
<keyword evidence="3" id="KW-1185">Reference proteome</keyword>
<proteinExistence type="predicted"/>
<protein>
    <recommendedName>
        <fullName evidence="4">Major facilitator superfamily (MFS) profile domain-containing protein</fullName>
    </recommendedName>
</protein>
<dbReference type="Pfam" id="PF07690">
    <property type="entry name" value="MFS_1"/>
    <property type="match status" value="1"/>
</dbReference>
<accession>A0A812UUS6</accession>
<feature type="transmembrane region" description="Helical" evidence="1">
    <location>
        <begin position="396"/>
        <end position="418"/>
    </location>
</feature>
<gene>
    <name evidence="2" type="ORF">SNAT2548_LOCUS33350</name>
</gene>
<evidence type="ECO:0000313" key="3">
    <source>
        <dbReference type="Proteomes" id="UP000604046"/>
    </source>
</evidence>
<reference evidence="2" key="1">
    <citation type="submission" date="2021-02" db="EMBL/GenBank/DDBJ databases">
        <authorList>
            <person name="Dougan E. K."/>
            <person name="Rhodes N."/>
            <person name="Thang M."/>
            <person name="Chan C."/>
        </authorList>
    </citation>
    <scope>NUCLEOTIDE SEQUENCE</scope>
</reference>
<keyword evidence="1" id="KW-0472">Membrane</keyword>
<feature type="transmembrane region" description="Helical" evidence="1">
    <location>
        <begin position="254"/>
        <end position="274"/>
    </location>
</feature>
<name>A0A812UUS6_9DINO</name>
<organism evidence="2 3">
    <name type="scientific">Symbiodinium natans</name>
    <dbReference type="NCBI Taxonomy" id="878477"/>
    <lineage>
        <taxon>Eukaryota</taxon>
        <taxon>Sar</taxon>
        <taxon>Alveolata</taxon>
        <taxon>Dinophyceae</taxon>
        <taxon>Suessiales</taxon>
        <taxon>Symbiodiniaceae</taxon>
        <taxon>Symbiodinium</taxon>
    </lineage>
</organism>
<dbReference type="OrthoDB" id="10267739at2759"/>
<dbReference type="Proteomes" id="UP000604046">
    <property type="component" value="Unassembled WGS sequence"/>
</dbReference>
<feature type="transmembrane region" description="Helical" evidence="1">
    <location>
        <begin position="223"/>
        <end position="242"/>
    </location>
</feature>
<dbReference type="Gene3D" id="1.20.1250.20">
    <property type="entry name" value="MFS general substrate transporter like domains"/>
    <property type="match status" value="1"/>
</dbReference>
<dbReference type="GO" id="GO:0022857">
    <property type="term" value="F:transmembrane transporter activity"/>
    <property type="evidence" value="ECO:0007669"/>
    <property type="project" value="InterPro"/>
</dbReference>
<dbReference type="AlphaFoldDB" id="A0A812UUS6"/>
<sequence length="697" mass="76479">MPGGCCRCGLGGASSPVSPLPTGMLKRWSEAQVRLRTSKRFQLLVAGITIFAVFADILGTAIIMPGLASVCTFAEGGPGHFLEQQLAAGLLSQEVYEAQTQQYISPHAFKGEPGSWSGAPPVPYSLSMNLVMSLGFLGSALGSLFFGWLCDKMGCKIPMQICLGMGILGYVIIYASAIWVKSYYLFMLGNVWNNFFGNCMQIASTYFGQLFDGAERDNYNAMVLGMGLIGGTVGAFIVMPFSNNPSNGANYFESIWLAAGITGIALLAVTLVLVPPDEKRREVSSEEEADPALHATPRLAYRILLLTVVASALDSAGDEGTRMARGTILTRLFPDWQTAERQNYLLMGLLIMVIFSLLILQVLQRCMNLAAVAVIGCVFTLATQLVLILELDVWGFLAVWYAGKLFGFLSTLASGLIITEIAPKAQLGRWSGINEACSNISMAIAPLVFATVYDEVGNIRGQEMLVCTSVISLFALLAYAPLVSMMPKRSKEEPLELKEMSYYEGLSDKEFSLLPMEIVEEVSSKMIEAGKAPRVVHWGSYSAERTMLPEFQARAVKDFEYYSRECVRMLSNRELLAKEQKEMATFIATTGQVDRERAQKEMGAWLADYLDDAGYISWETQSSIYKAMIMTAFPPIDPLDGVKPEFHNMWAGPLEAPWDKCPQTADSSFPPFQARHAAFWPQMTSDFLVSQSATVPK</sequence>
<evidence type="ECO:0000256" key="1">
    <source>
        <dbReference type="SAM" id="Phobius"/>
    </source>
</evidence>
<keyword evidence="1" id="KW-1133">Transmembrane helix</keyword>